<dbReference type="Gene3D" id="3.30.420.40">
    <property type="match status" value="2"/>
</dbReference>
<dbReference type="Proteomes" id="UP001595701">
    <property type="component" value="Unassembled WGS sequence"/>
</dbReference>
<dbReference type="EMBL" id="JBHRWR010000002">
    <property type="protein sequence ID" value="MFC3572265.1"/>
    <property type="molecule type" value="Genomic_DNA"/>
</dbReference>
<feature type="domain" description="ATPase BadF/BadG/BcrA/BcrD type" evidence="1">
    <location>
        <begin position="12"/>
        <end position="298"/>
    </location>
</feature>
<dbReference type="GO" id="GO:0016301">
    <property type="term" value="F:kinase activity"/>
    <property type="evidence" value="ECO:0007669"/>
    <property type="project" value="UniProtKB-KW"/>
</dbReference>
<dbReference type="Pfam" id="PF01869">
    <property type="entry name" value="BcrAD_BadFG"/>
    <property type="match status" value="1"/>
</dbReference>
<dbReference type="InterPro" id="IPR052519">
    <property type="entry name" value="Euk-type_GlcNAc_Kinase"/>
</dbReference>
<dbReference type="InterPro" id="IPR002731">
    <property type="entry name" value="ATPase_BadF"/>
</dbReference>
<gene>
    <name evidence="2" type="ORF">ACFOZ0_02980</name>
</gene>
<evidence type="ECO:0000313" key="3">
    <source>
        <dbReference type="Proteomes" id="UP001595701"/>
    </source>
</evidence>
<keyword evidence="3" id="KW-1185">Reference proteome</keyword>
<reference evidence="3" key="1">
    <citation type="journal article" date="2019" name="Int. J. Syst. Evol. Microbiol.">
        <title>The Global Catalogue of Microorganisms (GCM) 10K type strain sequencing project: providing services to taxonomists for standard genome sequencing and annotation.</title>
        <authorList>
            <consortium name="The Broad Institute Genomics Platform"/>
            <consortium name="The Broad Institute Genome Sequencing Center for Infectious Disease"/>
            <person name="Wu L."/>
            <person name="Ma J."/>
        </authorList>
    </citation>
    <scope>NUCLEOTIDE SEQUENCE [LARGE SCALE GENOMIC DNA]</scope>
    <source>
        <strain evidence="3">CGMCC 4.7035</strain>
    </source>
</reference>
<keyword evidence="2" id="KW-0808">Transferase</keyword>
<dbReference type="SUPFAM" id="SSF53067">
    <property type="entry name" value="Actin-like ATPase domain"/>
    <property type="match status" value="2"/>
</dbReference>
<organism evidence="2 3">
    <name type="scientific">Streptomyces yaanensis</name>
    <dbReference type="NCBI Taxonomy" id="1142239"/>
    <lineage>
        <taxon>Bacteria</taxon>
        <taxon>Bacillati</taxon>
        <taxon>Actinomycetota</taxon>
        <taxon>Actinomycetes</taxon>
        <taxon>Kitasatosporales</taxon>
        <taxon>Streptomycetaceae</taxon>
        <taxon>Streptomyces</taxon>
    </lineage>
</organism>
<evidence type="ECO:0000259" key="1">
    <source>
        <dbReference type="Pfam" id="PF01869"/>
    </source>
</evidence>
<comment type="caution">
    <text evidence="2">The sequence shown here is derived from an EMBL/GenBank/DDBJ whole genome shotgun (WGS) entry which is preliminary data.</text>
</comment>
<evidence type="ECO:0000313" key="2">
    <source>
        <dbReference type="EMBL" id="MFC3572265.1"/>
    </source>
</evidence>
<sequence>MQDTPPFCPLVVGIDVGGTKTHLRALTGGDRVADHIRTSSGWRPHDPVAAAGWLAELVREALPEGARPSALAVGGHACETPRQCAQIRTALQTLFDAPALVVGDAELLVPAAGLDKGVGLVAGTGSVAVGRLPGGDPVQVGGWGAVLGDEGGAAGLVREAARAAWAAHDRGEEPDALALGLLAALGVPEVPALGAALESATDVSAEWGRHAPVVFTAAAAGSPLARSVIAEAGRSLAALVARLAARGVPVDDVVVAGSTVLAQPALYDAFTSSLAETVPGARPTPLQVPPVEGAVALARSLL</sequence>
<dbReference type="PANTHER" id="PTHR43190:SF3">
    <property type="entry name" value="N-ACETYL-D-GLUCOSAMINE KINASE"/>
    <property type="match status" value="1"/>
</dbReference>
<dbReference type="InterPro" id="IPR043129">
    <property type="entry name" value="ATPase_NBD"/>
</dbReference>
<name>A0ABV7S836_9ACTN</name>
<accession>A0ABV7S836</accession>
<dbReference type="RefSeq" id="WP_310772099.1">
    <property type="nucleotide sequence ID" value="NZ_JBHRWR010000002.1"/>
</dbReference>
<keyword evidence="2" id="KW-0418">Kinase</keyword>
<dbReference type="PANTHER" id="PTHR43190">
    <property type="entry name" value="N-ACETYL-D-GLUCOSAMINE KINASE"/>
    <property type="match status" value="1"/>
</dbReference>
<proteinExistence type="predicted"/>
<protein>
    <submittedName>
        <fullName evidence="2">N-acetylglucosamine kinase</fullName>
    </submittedName>
</protein>